<dbReference type="EMBL" id="WAAR01000212">
    <property type="protein sequence ID" value="KAB1102987.1"/>
    <property type="molecule type" value="Genomic_DNA"/>
</dbReference>
<keyword evidence="2" id="KW-1185">Reference proteome</keyword>
<evidence type="ECO:0000313" key="1">
    <source>
        <dbReference type="EMBL" id="KAB1102987.1"/>
    </source>
</evidence>
<dbReference type="Proteomes" id="UP000471364">
    <property type="component" value="Unassembled WGS sequence"/>
</dbReference>
<protein>
    <submittedName>
        <fullName evidence="1">Uncharacterized protein</fullName>
    </submittedName>
</protein>
<dbReference type="RefSeq" id="WP_151015767.1">
    <property type="nucleotide sequence ID" value="NZ_JBIYZC010000016.1"/>
</dbReference>
<comment type="caution">
    <text evidence="1">The sequence shown here is derived from an EMBL/GenBank/DDBJ whole genome shotgun (WGS) entry which is preliminary data.</text>
</comment>
<evidence type="ECO:0000313" key="2">
    <source>
        <dbReference type="Proteomes" id="UP000471364"/>
    </source>
</evidence>
<accession>A0ABQ6U7X0</accession>
<sequence>MAVVDQFGDYSIGESLTAVCRSAQIAGGRRHRSLLSFARRIMREESRRFCRVPVTVDRARHVITNR</sequence>
<gene>
    <name evidence="1" type="ORF">F6X54_29910</name>
</gene>
<name>A0ABQ6U7X0_9ACTN</name>
<proteinExistence type="predicted"/>
<reference evidence="1 2" key="1">
    <citation type="submission" date="2019-09" db="EMBL/GenBank/DDBJ databases">
        <title>High taxonomic diversity of Micromonospora strains isolated from Medicago sativa nodules in different geographical locations.</title>
        <authorList>
            <person name="Martinez-Hidalgo P."/>
            <person name="Flores-Felix J.D."/>
            <person name="Velazquez E."/>
            <person name="Brau L."/>
            <person name="Trujillo M.E."/>
            <person name="Martinez-Molina E."/>
        </authorList>
    </citation>
    <scope>NUCLEOTIDE SEQUENCE [LARGE SCALE GENOMIC DNA]</scope>
    <source>
        <strain evidence="1 2">ALFB5</strain>
    </source>
</reference>
<organism evidence="1 2">
    <name type="scientific">Micromonospora aurantiaca</name>
    <name type="common">nom. illeg.</name>
    <dbReference type="NCBI Taxonomy" id="47850"/>
    <lineage>
        <taxon>Bacteria</taxon>
        <taxon>Bacillati</taxon>
        <taxon>Actinomycetota</taxon>
        <taxon>Actinomycetes</taxon>
        <taxon>Micromonosporales</taxon>
        <taxon>Micromonosporaceae</taxon>
        <taxon>Micromonospora</taxon>
    </lineage>
</organism>